<proteinExistence type="predicted"/>
<feature type="transmembrane region" description="Helical" evidence="1">
    <location>
        <begin position="86"/>
        <end position="105"/>
    </location>
</feature>
<keyword evidence="3" id="KW-1185">Reference proteome</keyword>
<keyword evidence="1" id="KW-1133">Transmembrane helix</keyword>
<dbReference type="RefSeq" id="WP_148763533.1">
    <property type="nucleotide sequence ID" value="NZ_VSRQ01000005.1"/>
</dbReference>
<feature type="transmembrane region" description="Helical" evidence="1">
    <location>
        <begin position="190"/>
        <end position="209"/>
    </location>
</feature>
<keyword evidence="1" id="KW-0812">Transmembrane</keyword>
<reference evidence="2 3" key="1">
    <citation type="submission" date="2019-08" db="EMBL/GenBank/DDBJ databases">
        <title>Actinomadura sp. nov. CYP1-5 isolated from mountain soil.</title>
        <authorList>
            <person name="Songsumanus A."/>
            <person name="Kuncharoen N."/>
            <person name="Kudo T."/>
            <person name="Yuki M."/>
            <person name="Igarashi Y."/>
            <person name="Tanasupawat S."/>
        </authorList>
    </citation>
    <scope>NUCLEOTIDE SEQUENCE [LARGE SCALE GENOMIC DNA]</scope>
    <source>
        <strain evidence="2 3">CYP1-5</strain>
    </source>
</reference>
<gene>
    <name evidence="2" type="ORF">FXF68_25925</name>
</gene>
<dbReference type="InterPro" id="IPR047928">
    <property type="entry name" value="Perm_prefix_1"/>
</dbReference>
<organism evidence="2 3">
    <name type="scientific">Actinomadura decatromicini</name>
    <dbReference type="NCBI Taxonomy" id="2604572"/>
    <lineage>
        <taxon>Bacteria</taxon>
        <taxon>Bacillati</taxon>
        <taxon>Actinomycetota</taxon>
        <taxon>Actinomycetes</taxon>
        <taxon>Streptosporangiales</taxon>
        <taxon>Thermomonosporaceae</taxon>
        <taxon>Actinomadura</taxon>
    </lineage>
</organism>
<feature type="transmembrane region" description="Helical" evidence="1">
    <location>
        <begin position="161"/>
        <end position="184"/>
    </location>
</feature>
<keyword evidence="1" id="KW-0472">Membrane</keyword>
<evidence type="ECO:0000313" key="3">
    <source>
        <dbReference type="Proteomes" id="UP000323505"/>
    </source>
</evidence>
<sequence>MTTSTAEADPIEAHIEALGAALRGPDRVKARLVGELREGLIEAAADLSPEQRPDRQSARRAVRQFGTVAEIAPSFQRELTIAQARLTARTVMFAVPFLLALWYLVEVSGGSTGRRLPHLVQLLAAHLGGTAAAAALTAAAFLAATGALARRLPTPRHAPLLVAWTGTTAAAALALSAFTLTIASVMATDWPLSAVAGVITIAFHAKIAASARACRQCARLPITTP</sequence>
<evidence type="ECO:0000313" key="2">
    <source>
        <dbReference type="EMBL" id="TYK47235.1"/>
    </source>
</evidence>
<feature type="transmembrane region" description="Helical" evidence="1">
    <location>
        <begin position="125"/>
        <end position="149"/>
    </location>
</feature>
<comment type="caution">
    <text evidence="2">The sequence shown here is derived from an EMBL/GenBank/DDBJ whole genome shotgun (WGS) entry which is preliminary data.</text>
</comment>
<dbReference type="EMBL" id="VSRQ01000005">
    <property type="protein sequence ID" value="TYK47235.1"/>
    <property type="molecule type" value="Genomic_DNA"/>
</dbReference>
<evidence type="ECO:0000256" key="1">
    <source>
        <dbReference type="SAM" id="Phobius"/>
    </source>
</evidence>
<dbReference type="Proteomes" id="UP000323505">
    <property type="component" value="Unassembled WGS sequence"/>
</dbReference>
<protein>
    <submittedName>
        <fullName evidence="2">Uncharacterized protein</fullName>
    </submittedName>
</protein>
<dbReference type="NCBIfam" id="NF038403">
    <property type="entry name" value="perm_prefix_1"/>
    <property type="match status" value="1"/>
</dbReference>
<dbReference type="AlphaFoldDB" id="A0A5D3FIW0"/>
<name>A0A5D3FIW0_9ACTN</name>
<accession>A0A5D3FIW0</accession>